<dbReference type="EMBL" id="RBNS01000196">
    <property type="protein sequence ID" value="RML52246.1"/>
    <property type="molecule type" value="Genomic_DNA"/>
</dbReference>
<feature type="region of interest" description="Disordered" evidence="1">
    <location>
        <begin position="62"/>
        <end position="84"/>
    </location>
</feature>
<dbReference type="Proteomes" id="UP000277952">
    <property type="component" value="Unassembled WGS sequence"/>
</dbReference>
<evidence type="ECO:0000313" key="2">
    <source>
        <dbReference type="EMBL" id="RML52246.1"/>
    </source>
</evidence>
<proteinExistence type="predicted"/>
<feature type="compositionally biased region" description="Basic and acidic residues" evidence="1">
    <location>
        <begin position="1"/>
        <end position="11"/>
    </location>
</feature>
<evidence type="ECO:0000313" key="3">
    <source>
        <dbReference type="Proteomes" id="UP000277952"/>
    </source>
</evidence>
<accession>A0A3M2WL93</accession>
<comment type="caution">
    <text evidence="2">The sequence shown here is derived from an EMBL/GenBank/DDBJ whole genome shotgun (WGS) entry which is preliminary data.</text>
</comment>
<organism evidence="2 3">
    <name type="scientific">Pseudomonas amygdali pv. morsprunorum</name>
    <dbReference type="NCBI Taxonomy" id="129138"/>
    <lineage>
        <taxon>Bacteria</taxon>
        <taxon>Pseudomonadati</taxon>
        <taxon>Pseudomonadota</taxon>
        <taxon>Gammaproteobacteria</taxon>
        <taxon>Pseudomonadales</taxon>
        <taxon>Pseudomonadaceae</taxon>
        <taxon>Pseudomonas</taxon>
        <taxon>Pseudomonas amygdali</taxon>
    </lineage>
</organism>
<feature type="region of interest" description="Disordered" evidence="1">
    <location>
        <begin position="1"/>
        <end position="30"/>
    </location>
</feature>
<sequence>MYGAGRDDKHLGCSAGCTSRQAREPFGSREIPMTDMRITASRSAEIQRASQQSEIVPVAAHPNAVTPSSNPPLMPNQARDHAAESSAAGAARLKVAVQHEKLLKEFQAEQATAPGSGAPMISARAAFLIGSSLQSLPKSEKVPFEVMAERLSPERYQLKQFHGSELQQLLGKFAQPGQAPDKAEVGQFIKGFARSVADQVEHFQLMHDATAHSFGAGGLPDRTTLAVSQKALGEYADRASKAIEDGLNESITSLDGHIAYLDAALGNVEEGDNLVLEMDKQALVNAKATLVDLHAEFPKSPEAKRLNSVAAHAQMDTLVDKLNVDRNSVGGWKGVGPIVAAAVPQFISSMTHLGFVRTATSDEMKSAVPGKSSDASMLKAAVVGLVAGVAHEGVTNLVKPLIQAGLQKTGLNERMNMVPLKGIDTNSVIPDPFEFKNEDGALVKKTAQEMTEDKAFVAGERAVLNQKKVQVSSTHPLGEMIPYGAFGGGQAVRQMLHDFNQISGQTVTAKALTSGMAGAISATTQTIAQLKSNYVDPQGRKIPVFTPDRKNADLGKDLAKGLDLREATVRTAFYSKAISGIQSSAVNALVPPLAAMPKGEPGRLSAGNILRNMALAATGSVSYLSTLYANQSITAEAKALKDAGMGGTTPMLARTETALNNIRHPDRASLPHTFQPGTLGGVPRAVESAYHMGRGALQLPTQMAVDTVRVVEEGVLNAPSAVRNAFKSEKPAVEGDELVAMEEGRRR</sequence>
<dbReference type="AlphaFoldDB" id="A0A3M2WL93"/>
<gene>
    <name evidence="2" type="ORF">ALQ94_05147</name>
</gene>
<evidence type="ECO:0000256" key="1">
    <source>
        <dbReference type="SAM" id="MobiDB-lite"/>
    </source>
</evidence>
<reference evidence="2 3" key="1">
    <citation type="submission" date="2018-08" db="EMBL/GenBank/DDBJ databases">
        <title>Recombination of ecologically and evolutionarily significant loci maintains genetic cohesion in the Pseudomonas syringae species complex.</title>
        <authorList>
            <person name="Dillon M."/>
            <person name="Thakur S."/>
            <person name="Almeida R.N.D."/>
            <person name="Weir B.S."/>
            <person name="Guttman D.S."/>
        </authorList>
    </citation>
    <scope>NUCLEOTIDE SEQUENCE [LARGE SCALE GENOMIC DNA]</scope>
    <source>
        <strain evidence="2 3">19322</strain>
    </source>
</reference>
<name>A0A3M2WL93_PSEA0</name>
<protein>
    <submittedName>
        <fullName evidence="2">Type III effector HopM1</fullName>
    </submittedName>
</protein>